<dbReference type="SUPFAM" id="SSF81301">
    <property type="entry name" value="Nucleotidyltransferase"/>
    <property type="match status" value="1"/>
</dbReference>
<evidence type="ECO:0000256" key="1">
    <source>
        <dbReference type="SAM" id="MobiDB-lite"/>
    </source>
</evidence>
<dbReference type="RefSeq" id="WP_232654710.1">
    <property type="nucleotide sequence ID" value="NZ_JAJSBI010000032.1"/>
</dbReference>
<dbReference type="AlphaFoldDB" id="A0A9Q3VWL5"/>
<dbReference type="Proteomes" id="UP001108029">
    <property type="component" value="Unassembled WGS sequence"/>
</dbReference>
<dbReference type="Gene3D" id="3.30.460.40">
    <property type="match status" value="1"/>
</dbReference>
<gene>
    <name evidence="2" type="ORF">LJ657_40580</name>
</gene>
<comment type="caution">
    <text evidence="2">The sequence shown here is derived from an EMBL/GenBank/DDBJ whole genome shotgun (WGS) entry which is preliminary data.</text>
</comment>
<keyword evidence="3" id="KW-1185">Reference proteome</keyword>
<dbReference type="Pfam" id="PF14907">
    <property type="entry name" value="NTP_transf_5"/>
    <property type="match status" value="1"/>
</dbReference>
<evidence type="ECO:0000313" key="3">
    <source>
        <dbReference type="Proteomes" id="UP001108029"/>
    </source>
</evidence>
<dbReference type="InterPro" id="IPR043519">
    <property type="entry name" value="NT_sf"/>
</dbReference>
<feature type="region of interest" description="Disordered" evidence="1">
    <location>
        <begin position="1"/>
        <end position="38"/>
    </location>
</feature>
<sequence>MVHNAHDTARTDDSGPSDVRLAPGKPPPAPPTENDLPPDRTQAILEAAKQVAALLKRKDHGFALAGSVAAYAHGSSGRLQHDVDFCVLPDDADAVAATLREGGLTVRAAPEDWLLKAGCLGQSVDIIFELSHRPVTPELLSRARELPVDSVHMPVLSPTDVLVSLLNAFSEHHCDFGAVLPVARSLREKADWKEVRRSCGDQPMPAAFLFLLDRLSVIDPEPEHRPGSSKVQP</sequence>
<dbReference type="EMBL" id="JAJSBI010000032">
    <property type="protein sequence ID" value="MCD9879766.1"/>
    <property type="molecule type" value="Genomic_DNA"/>
</dbReference>
<protein>
    <submittedName>
        <fullName evidence="2">Nucleotidyltransferase family protein</fullName>
    </submittedName>
</protein>
<name>A0A9Q3VWL5_9ACTN</name>
<accession>A0A9Q3VWL5</accession>
<proteinExistence type="predicted"/>
<organism evidence="2 3">
    <name type="scientific">Streptomyces guryensis</name>
    <dbReference type="NCBI Taxonomy" id="2886947"/>
    <lineage>
        <taxon>Bacteria</taxon>
        <taxon>Bacillati</taxon>
        <taxon>Actinomycetota</taxon>
        <taxon>Actinomycetes</taxon>
        <taxon>Kitasatosporales</taxon>
        <taxon>Streptomycetaceae</taxon>
        <taxon>Streptomyces</taxon>
    </lineage>
</organism>
<evidence type="ECO:0000313" key="2">
    <source>
        <dbReference type="EMBL" id="MCD9879766.1"/>
    </source>
</evidence>
<feature type="compositionally biased region" description="Basic and acidic residues" evidence="1">
    <location>
        <begin position="1"/>
        <end position="13"/>
    </location>
</feature>
<dbReference type="InterPro" id="IPR039498">
    <property type="entry name" value="NTP_transf_5"/>
</dbReference>
<reference evidence="2" key="1">
    <citation type="submission" date="2021-12" db="EMBL/GenBank/DDBJ databases">
        <authorList>
            <person name="Lee J.-H."/>
            <person name="Kim S.-B."/>
        </authorList>
    </citation>
    <scope>NUCLEOTIDE SEQUENCE</scope>
    <source>
        <strain evidence="2">NR30</strain>
    </source>
</reference>